<proteinExistence type="predicted"/>
<feature type="region of interest" description="Disordered" evidence="1">
    <location>
        <begin position="148"/>
        <end position="192"/>
    </location>
</feature>
<dbReference type="KEGG" id="cfm:BJL90_08575"/>
<accession>A0AAC9WF30</accession>
<protein>
    <submittedName>
        <fullName evidence="4">Uncharacterized protein</fullName>
    </submittedName>
</protein>
<dbReference type="Proteomes" id="UP000192478">
    <property type="component" value="Chromosome"/>
</dbReference>
<evidence type="ECO:0000256" key="1">
    <source>
        <dbReference type="SAM" id="MobiDB-lite"/>
    </source>
</evidence>
<dbReference type="RefSeq" id="WP_070966597.1">
    <property type="nucleotide sequence ID" value="NZ_CP017603.1"/>
</dbReference>
<keyword evidence="2" id="KW-0472">Membrane</keyword>
<feature type="compositionally biased region" description="Low complexity" evidence="1">
    <location>
        <begin position="150"/>
        <end position="162"/>
    </location>
</feature>
<evidence type="ECO:0000256" key="2">
    <source>
        <dbReference type="SAM" id="Phobius"/>
    </source>
</evidence>
<feature type="compositionally biased region" description="Basic and acidic residues" evidence="1">
    <location>
        <begin position="174"/>
        <end position="187"/>
    </location>
</feature>
<dbReference type="EMBL" id="CP017603">
    <property type="protein sequence ID" value="AOY75945.1"/>
    <property type="molecule type" value="Genomic_DNA"/>
</dbReference>
<reference evidence="4 6" key="2">
    <citation type="submission" date="2017-03" db="EMBL/GenBank/DDBJ databases">
        <title>Complete sequence of Clostridium formicaceticum DSM 92.</title>
        <authorList>
            <person name="Poehlein A."/>
            <person name="Karl M."/>
            <person name="Bengelsdorf F.R."/>
            <person name="Duerre P."/>
            <person name="Daniel R."/>
        </authorList>
    </citation>
    <scope>NUCLEOTIDE SEQUENCE [LARGE SCALE GENOMIC DNA]</scope>
    <source>
        <strain evidence="4 6">DSM 92</strain>
    </source>
</reference>
<gene>
    <name evidence="3" type="ORF">BJL90_08575</name>
    <name evidence="4" type="ORF">CLFO_06150</name>
</gene>
<dbReference type="Proteomes" id="UP000177894">
    <property type="component" value="Chromosome"/>
</dbReference>
<dbReference type="AlphaFoldDB" id="A0AAC9WF30"/>
<evidence type="ECO:0000313" key="4">
    <source>
        <dbReference type="EMBL" id="ARE86293.1"/>
    </source>
</evidence>
<feature type="transmembrane region" description="Helical" evidence="2">
    <location>
        <begin position="317"/>
        <end position="337"/>
    </location>
</feature>
<keyword evidence="2" id="KW-0812">Transmembrane</keyword>
<keyword evidence="5" id="KW-1185">Reference proteome</keyword>
<evidence type="ECO:0000313" key="5">
    <source>
        <dbReference type="Proteomes" id="UP000177894"/>
    </source>
</evidence>
<keyword evidence="2" id="KW-1133">Transmembrane helix</keyword>
<evidence type="ECO:0000313" key="3">
    <source>
        <dbReference type="EMBL" id="AOY75945.1"/>
    </source>
</evidence>
<feature type="transmembrane region" description="Helical" evidence="2">
    <location>
        <begin position="7"/>
        <end position="25"/>
    </location>
</feature>
<evidence type="ECO:0000313" key="6">
    <source>
        <dbReference type="Proteomes" id="UP000192478"/>
    </source>
</evidence>
<name>A0AAC9WF30_9CLOT</name>
<reference evidence="3 5" key="1">
    <citation type="submission" date="2016-10" db="EMBL/GenBank/DDBJ databases">
        <title>Complete Genome Sequence of Acetogen Clostridium formicoaceticum ATCC 27076.</title>
        <authorList>
            <person name="Bao T."/>
            <person name="Cheng C."/>
            <person name="Zhao J."/>
            <person name="Yang S.-T."/>
            <person name="Wang J."/>
            <person name="Wang M."/>
        </authorList>
    </citation>
    <scope>NUCLEOTIDE SEQUENCE [LARGE SCALE GENOMIC DNA]</scope>
    <source>
        <strain evidence="3 5">ATCC 27076</strain>
    </source>
</reference>
<organism evidence="4 6">
    <name type="scientific">Clostridium formicaceticum</name>
    <dbReference type="NCBI Taxonomy" id="1497"/>
    <lineage>
        <taxon>Bacteria</taxon>
        <taxon>Bacillati</taxon>
        <taxon>Bacillota</taxon>
        <taxon>Clostridia</taxon>
        <taxon>Eubacteriales</taxon>
        <taxon>Clostridiaceae</taxon>
        <taxon>Clostridium</taxon>
    </lineage>
</organism>
<dbReference type="EMBL" id="CP020559">
    <property type="protein sequence ID" value="ARE86293.1"/>
    <property type="molecule type" value="Genomic_DNA"/>
</dbReference>
<sequence>MKNYTVTFFTILMVIYMILFTPIIYGESIVNTDDLEADAPEILVEEAEAIDNNADLEIDPLTLYKVSLSTIIINEFSHVNPLSKLIGSTTLHLYEQQSVNKIPLEEPVILESPYVENTIVEDSNTLENSPDIDLGVNPVKTEDHQLKPANTLNSSSQTQNNTAPSLSAESVDGLEEHPDYRNTDHTEVTSSETVDTVDAITVDEDVDNIKIKNITVLNDLDITNSLQRLVVKINTSGAKEATPITVELVTQYGSSFNPSIMVSGKIDKNVSRLSLTIPNALPSGTYRLKVTSEEFIDDSTIYRIYSPNNNKSFPNKMIEIIVGLGVLSFIITSYYVYKKQHTYTAVRTRELEAPK</sequence>